<dbReference type="Pfam" id="PF02016">
    <property type="entry name" value="Peptidase_S66"/>
    <property type="match status" value="1"/>
</dbReference>
<evidence type="ECO:0000256" key="2">
    <source>
        <dbReference type="ARBA" id="ARBA00022645"/>
    </source>
</evidence>
<dbReference type="Gene3D" id="3.50.30.60">
    <property type="entry name" value="LD-carboxypeptidase A C-terminal domain-like"/>
    <property type="match status" value="1"/>
</dbReference>
<dbReference type="EMBL" id="JASKYM010000002">
    <property type="protein sequence ID" value="MDK2563362.1"/>
    <property type="molecule type" value="Genomic_DNA"/>
</dbReference>
<keyword evidence="5" id="KW-0720">Serine protease</keyword>
<evidence type="ECO:0000256" key="4">
    <source>
        <dbReference type="ARBA" id="ARBA00022801"/>
    </source>
</evidence>
<dbReference type="PIRSF" id="PIRSF028757">
    <property type="entry name" value="LD-carboxypeptidase"/>
    <property type="match status" value="1"/>
</dbReference>
<keyword evidence="3" id="KW-0645">Protease</keyword>
<feature type="domain" description="LD-carboxypeptidase C-terminal" evidence="7">
    <location>
        <begin position="176"/>
        <end position="288"/>
    </location>
</feature>
<protein>
    <submittedName>
        <fullName evidence="8">LD-carboxypeptidase</fullName>
    </submittedName>
</protein>
<evidence type="ECO:0000259" key="7">
    <source>
        <dbReference type="Pfam" id="PF17676"/>
    </source>
</evidence>
<dbReference type="InterPro" id="IPR027478">
    <property type="entry name" value="LdcA_N"/>
</dbReference>
<dbReference type="InterPro" id="IPR040921">
    <property type="entry name" value="Peptidase_S66C"/>
</dbReference>
<dbReference type="Gene3D" id="3.40.50.10740">
    <property type="entry name" value="Class I glutamine amidotransferase-like"/>
    <property type="match status" value="1"/>
</dbReference>
<dbReference type="PANTHER" id="PTHR30237">
    <property type="entry name" value="MURAMOYLTETRAPEPTIDE CARBOXYPEPTIDASE"/>
    <property type="match status" value="1"/>
</dbReference>
<feature type="domain" description="LD-carboxypeptidase N-terminal" evidence="6">
    <location>
        <begin position="13"/>
        <end position="130"/>
    </location>
</feature>
<dbReference type="InterPro" id="IPR027461">
    <property type="entry name" value="Carboxypeptidase_A_C_sf"/>
</dbReference>
<organism evidence="8 9">
    <name type="scientific">Romboutsia sedimentorum</name>
    <dbReference type="NCBI Taxonomy" id="1368474"/>
    <lineage>
        <taxon>Bacteria</taxon>
        <taxon>Bacillati</taxon>
        <taxon>Bacillota</taxon>
        <taxon>Clostridia</taxon>
        <taxon>Peptostreptococcales</taxon>
        <taxon>Peptostreptococcaceae</taxon>
        <taxon>Romboutsia</taxon>
    </lineage>
</organism>
<keyword evidence="9" id="KW-1185">Reference proteome</keyword>
<evidence type="ECO:0000313" key="8">
    <source>
        <dbReference type="EMBL" id="MDK2563362.1"/>
    </source>
</evidence>
<evidence type="ECO:0000259" key="6">
    <source>
        <dbReference type="Pfam" id="PF02016"/>
    </source>
</evidence>
<dbReference type="CDD" id="cd07025">
    <property type="entry name" value="Peptidase_S66"/>
    <property type="match status" value="1"/>
</dbReference>
<dbReference type="SUPFAM" id="SSF141986">
    <property type="entry name" value="LD-carboxypeptidase A C-terminal domain-like"/>
    <property type="match status" value="1"/>
</dbReference>
<dbReference type="RefSeq" id="WP_284132304.1">
    <property type="nucleotide sequence ID" value="NZ_JASKYM010000002.1"/>
</dbReference>
<dbReference type="InterPro" id="IPR040449">
    <property type="entry name" value="Peptidase_S66_N"/>
</dbReference>
<evidence type="ECO:0000313" key="9">
    <source>
        <dbReference type="Proteomes" id="UP001301012"/>
    </source>
</evidence>
<dbReference type="InterPro" id="IPR029062">
    <property type="entry name" value="Class_I_gatase-like"/>
</dbReference>
<comment type="similarity">
    <text evidence="1">Belongs to the peptidase S66 family.</text>
</comment>
<keyword evidence="4" id="KW-0378">Hydrolase</keyword>
<gene>
    <name evidence="8" type="ORF">QOZ84_07355</name>
</gene>
<dbReference type="PANTHER" id="PTHR30237:SF2">
    <property type="entry name" value="MUREIN TETRAPEPTIDE CARBOXYPEPTIDASE"/>
    <property type="match status" value="1"/>
</dbReference>
<keyword evidence="2" id="KW-0121">Carboxypeptidase</keyword>
<accession>A0ABT7E9K0</accession>
<dbReference type="SUPFAM" id="SSF52317">
    <property type="entry name" value="Class I glutamine amidotransferase-like"/>
    <property type="match status" value="1"/>
</dbReference>
<evidence type="ECO:0000256" key="3">
    <source>
        <dbReference type="ARBA" id="ARBA00022670"/>
    </source>
</evidence>
<dbReference type="Proteomes" id="UP001301012">
    <property type="component" value="Unassembled WGS sequence"/>
</dbReference>
<evidence type="ECO:0000256" key="5">
    <source>
        <dbReference type="ARBA" id="ARBA00022825"/>
    </source>
</evidence>
<dbReference type="InterPro" id="IPR003507">
    <property type="entry name" value="S66_fam"/>
</dbReference>
<evidence type="ECO:0000256" key="1">
    <source>
        <dbReference type="ARBA" id="ARBA00010233"/>
    </source>
</evidence>
<sequence length="300" mass="33920">MNVAKTLNIGDTIGIIAPSGPLKEGSVEQIKKGIEEYGYRVKIGKSCYLQYKEYLAGDDKTRADDIEKMFKDNEVDAIMCLRGGYGASRLLDNIDYRAIFENPKIFIGFSDITALHIVFNQICNLSTYHGIMASTVDKWDSFTYTSLMDSLNFTNELFVKNPIKEKMYSIYPGTAEGVLVGGNLSLIVSTLGTNYEINTKNKILFIEETGEDIYKLDRMLTHLYHADKLKHCRGIIYGDFNDCKGSNEDEIIELLKETSERVKKPSLYNLQSGHCIPMVTLPLGAYCQMDTNDQIIKFIR</sequence>
<proteinExistence type="inferred from homology"/>
<comment type="caution">
    <text evidence="8">The sequence shown here is derived from an EMBL/GenBank/DDBJ whole genome shotgun (WGS) entry which is preliminary data.</text>
</comment>
<reference evidence="8 9" key="1">
    <citation type="submission" date="2023-05" db="EMBL/GenBank/DDBJ databases">
        <title>Rombocin, a short stable natural nisin variant, displays selective antimicrobial activity against Listeria monocytogenes and employs dual mode of action to kill target bacterial strains.</title>
        <authorList>
            <person name="Wambui J."/>
            <person name="Stephan R."/>
            <person name="Kuipers O.P."/>
        </authorList>
    </citation>
    <scope>NUCLEOTIDE SEQUENCE [LARGE SCALE GENOMIC DNA]</scope>
    <source>
        <strain evidence="8 9">RC002</strain>
    </source>
</reference>
<dbReference type="Pfam" id="PF17676">
    <property type="entry name" value="Peptidase_S66C"/>
    <property type="match status" value="1"/>
</dbReference>
<name>A0ABT7E9K0_9FIRM</name>